<evidence type="ECO:0000259" key="3">
    <source>
        <dbReference type="Pfam" id="PF00501"/>
    </source>
</evidence>
<protein>
    <submittedName>
        <fullName evidence="5">CSON001932 protein</fullName>
    </submittedName>
</protein>
<dbReference type="GO" id="GO:0004467">
    <property type="term" value="F:long-chain fatty acid-CoA ligase activity"/>
    <property type="evidence" value="ECO:0007669"/>
    <property type="project" value="TreeGrafter"/>
</dbReference>
<dbReference type="OMA" id="RVCTHIR"/>
<evidence type="ECO:0000313" key="5">
    <source>
        <dbReference type="EMBL" id="SSX29974.1"/>
    </source>
</evidence>
<dbReference type="InterPro" id="IPR045851">
    <property type="entry name" value="AMP-bd_C_sf"/>
</dbReference>
<evidence type="ECO:0000259" key="4">
    <source>
        <dbReference type="Pfam" id="PF13193"/>
    </source>
</evidence>
<sequence length="545" mass="61702">MANTIVTYDPVEKVWHGPTKRWIFGKKGFPEIIYNFLSKNLKHITQISDDSGEIYTAERMLKAGISCARALNSLGIKKGDNVLSLMDNHHYMVPTWLGVVFIEAVLCPFAMTDNSVKEEISDIIDQIQPKLFVTSRVDLIDHFKEIFKNLNIDCPIYIYENKIEGCYDLRPLLEHDVKIEEFTPPKVKDSANDIIMLTLSSATTGKPKLINSTHMQLLSAFTEHQGQHKLASTNKPGWSAENNLALSPLYCPYTRVITARDLTIDEFLEMIEKHKIGIVIMKPKDIFAAIRSKTIKKVNLSCLKFCATMGQHLSHKIATEFQGYIRNAAILNMYATSDVGITISTLIVGFGKAGSVGKINQNVSVRVVNEEGQNVGPNELGELYVTSKIPFAGYYKNEKLTAEAMDKDKYYHTGDMGFIDEEGNVTLVDRKKFLISYGGEFLNQAEIEKIVMDHIKGVEAVCVVDIEHEQYNVIPIIVIIPEPDAKLNEQEIIDTIHKFYGKTFFTRVFFVESMPQTLSGKFKKHLVREQLLKLMNDEMSKEAKR</sequence>
<dbReference type="Gene3D" id="3.40.50.12780">
    <property type="entry name" value="N-terminal domain of ligase-like"/>
    <property type="match status" value="1"/>
</dbReference>
<organism evidence="5">
    <name type="scientific">Culicoides sonorensis</name>
    <name type="common">Biting midge</name>
    <dbReference type="NCBI Taxonomy" id="179676"/>
    <lineage>
        <taxon>Eukaryota</taxon>
        <taxon>Metazoa</taxon>
        <taxon>Ecdysozoa</taxon>
        <taxon>Arthropoda</taxon>
        <taxon>Hexapoda</taxon>
        <taxon>Insecta</taxon>
        <taxon>Pterygota</taxon>
        <taxon>Neoptera</taxon>
        <taxon>Endopterygota</taxon>
        <taxon>Diptera</taxon>
        <taxon>Nematocera</taxon>
        <taxon>Chironomoidea</taxon>
        <taxon>Ceratopogonidae</taxon>
        <taxon>Ceratopogoninae</taxon>
        <taxon>Culicoides</taxon>
        <taxon>Monoculicoides</taxon>
    </lineage>
</organism>
<dbReference type="InterPro" id="IPR042099">
    <property type="entry name" value="ANL_N_sf"/>
</dbReference>
<feature type="domain" description="AMP-binding enzyme C-terminal" evidence="4">
    <location>
        <begin position="446"/>
        <end position="521"/>
    </location>
</feature>
<feature type="domain" description="AMP-dependent synthetase/ligase" evidence="3">
    <location>
        <begin position="51"/>
        <end position="395"/>
    </location>
</feature>
<gene>
    <name evidence="5" type="primary">CSON001932</name>
</gene>
<evidence type="ECO:0000256" key="2">
    <source>
        <dbReference type="ARBA" id="ARBA00023140"/>
    </source>
</evidence>
<dbReference type="PANTHER" id="PTHR24096:SF353">
    <property type="entry name" value="GH16244P-RELATED"/>
    <property type="match status" value="1"/>
</dbReference>
<dbReference type="VEuPathDB" id="VectorBase:CSON001932"/>
<dbReference type="GO" id="GO:0046949">
    <property type="term" value="P:fatty-acyl-CoA biosynthetic process"/>
    <property type="evidence" value="ECO:0007669"/>
    <property type="project" value="TreeGrafter"/>
</dbReference>
<name>A0A336MHT8_CULSO</name>
<dbReference type="EMBL" id="UFQT01001313">
    <property type="protein sequence ID" value="SSX29974.1"/>
    <property type="molecule type" value="Genomic_DNA"/>
</dbReference>
<dbReference type="InterPro" id="IPR000873">
    <property type="entry name" value="AMP-dep_synth/lig_dom"/>
</dbReference>
<dbReference type="PANTHER" id="PTHR24096">
    <property type="entry name" value="LONG-CHAIN-FATTY-ACID--COA LIGASE"/>
    <property type="match status" value="1"/>
</dbReference>
<dbReference type="InterPro" id="IPR025110">
    <property type="entry name" value="AMP-bd_C"/>
</dbReference>
<dbReference type="Pfam" id="PF00501">
    <property type="entry name" value="AMP-binding"/>
    <property type="match status" value="1"/>
</dbReference>
<dbReference type="Gene3D" id="3.30.300.30">
    <property type="match status" value="1"/>
</dbReference>
<keyword evidence="2" id="KW-0576">Peroxisome</keyword>
<dbReference type="AlphaFoldDB" id="A0A336MHT8"/>
<comment type="subcellular location">
    <subcellularLocation>
        <location evidence="1">Peroxisome</location>
    </subcellularLocation>
</comment>
<dbReference type="SUPFAM" id="SSF56801">
    <property type="entry name" value="Acetyl-CoA synthetase-like"/>
    <property type="match status" value="1"/>
</dbReference>
<proteinExistence type="predicted"/>
<evidence type="ECO:0000256" key="1">
    <source>
        <dbReference type="ARBA" id="ARBA00004275"/>
    </source>
</evidence>
<dbReference type="GO" id="GO:0005777">
    <property type="term" value="C:peroxisome"/>
    <property type="evidence" value="ECO:0007669"/>
    <property type="project" value="UniProtKB-SubCell"/>
</dbReference>
<dbReference type="Pfam" id="PF13193">
    <property type="entry name" value="AMP-binding_C"/>
    <property type="match status" value="1"/>
</dbReference>
<reference evidence="5" key="1">
    <citation type="submission" date="2018-07" db="EMBL/GenBank/DDBJ databases">
        <authorList>
            <person name="Quirk P.G."/>
            <person name="Krulwich T.A."/>
        </authorList>
    </citation>
    <scope>NUCLEOTIDE SEQUENCE</scope>
</reference>
<accession>A0A336MHT8</accession>